<dbReference type="GO" id="GO:0016763">
    <property type="term" value="F:pentosyltransferase activity"/>
    <property type="evidence" value="ECO:0007669"/>
    <property type="project" value="TreeGrafter"/>
</dbReference>
<keyword evidence="6 8" id="KW-1133">Transmembrane helix</keyword>
<dbReference type="GO" id="GO:0009103">
    <property type="term" value="P:lipopolysaccharide biosynthetic process"/>
    <property type="evidence" value="ECO:0007669"/>
    <property type="project" value="UniProtKB-ARBA"/>
</dbReference>
<evidence type="ECO:0000256" key="6">
    <source>
        <dbReference type="ARBA" id="ARBA00022989"/>
    </source>
</evidence>
<dbReference type="Pfam" id="PF13231">
    <property type="entry name" value="PMT_2"/>
    <property type="match status" value="1"/>
</dbReference>
<reference evidence="10 11" key="1">
    <citation type="journal article" date="2020" name="Biotechnol. Biofuels">
        <title>New insights from the biogas microbiome by comprehensive genome-resolved metagenomics of nearly 1600 species originating from multiple anaerobic digesters.</title>
        <authorList>
            <person name="Campanaro S."/>
            <person name="Treu L."/>
            <person name="Rodriguez-R L.M."/>
            <person name="Kovalovszki A."/>
            <person name="Ziels R.M."/>
            <person name="Maus I."/>
            <person name="Zhu X."/>
            <person name="Kougias P.G."/>
            <person name="Basile A."/>
            <person name="Luo G."/>
            <person name="Schluter A."/>
            <person name="Konstantinidis K.T."/>
            <person name="Angelidaki I."/>
        </authorList>
    </citation>
    <scope>NUCLEOTIDE SEQUENCE [LARGE SCALE GENOMIC DNA]</scope>
    <source>
        <strain evidence="10">AS27yjCOA_65</strain>
    </source>
</reference>
<feature type="transmembrane region" description="Helical" evidence="8">
    <location>
        <begin position="225"/>
        <end position="242"/>
    </location>
</feature>
<keyword evidence="2" id="KW-1003">Cell membrane</keyword>
<evidence type="ECO:0000256" key="5">
    <source>
        <dbReference type="ARBA" id="ARBA00022692"/>
    </source>
</evidence>
<feature type="domain" description="Glycosyltransferase RgtA/B/C/D-like" evidence="9">
    <location>
        <begin position="81"/>
        <end position="241"/>
    </location>
</feature>
<sequence>MFRAGDIRKSLTSSVFLHLALILIVFSYVFYRILELELGKVGRLGFAMDDAWIHMAVARNFLEGKGWGVVPGRALSVSTSPTWTLLVAFFYFIFRDPVTAILTLSFLCMVGACILCYFLVHELTENALLGLFACLALIFSPVVLWGMASGMELPLVLCVLFGTFYLYYSADADSKVRLYVVPLALAISAITRPELFVLIPLALADTFRTLYLKASVERIFAFRRIVIQSLIILVALSPYLLFNKLNGGYLFPTTYYAKTLIRGVGITAALKSGDSDAIFEALIKNPMEQTQDVVDLFLNNNMVLFFLIMIGFFGFCRATGRTAARRGVLIVAAMLVLPYAMGVSAPSRAMSNHADRYFIIFPAIGVVLASVGVDLLYRLGRQRIVVALCVLLVLIAPWWTTYETIKLVISDVHSTEKMYRPIAEWINENLKPETVLAVNDIGVIAYFSKRDLIDVMGLASPEIWPAIMRSPGGRINFENMKKYLRERKVEYLLLSPLYYPALTNDTNTFEPIKRWKEKYPHGRMISPQIMYKCHWPEP</sequence>
<feature type="transmembrane region" description="Helical" evidence="8">
    <location>
        <begin position="153"/>
        <end position="170"/>
    </location>
</feature>
<comment type="subcellular location">
    <subcellularLocation>
        <location evidence="1">Cell membrane</location>
        <topology evidence="1">Multi-pass membrane protein</topology>
    </subcellularLocation>
</comment>
<protein>
    <submittedName>
        <fullName evidence="10">Glycosyltransferase family 39 protein</fullName>
    </submittedName>
</protein>
<evidence type="ECO:0000256" key="2">
    <source>
        <dbReference type="ARBA" id="ARBA00022475"/>
    </source>
</evidence>
<feature type="transmembrane region" description="Helical" evidence="8">
    <location>
        <begin position="101"/>
        <end position="120"/>
    </location>
</feature>
<feature type="transmembrane region" description="Helical" evidence="8">
    <location>
        <begin position="327"/>
        <end position="345"/>
    </location>
</feature>
<dbReference type="Proteomes" id="UP000524246">
    <property type="component" value="Unassembled WGS sequence"/>
</dbReference>
<keyword evidence="7 8" id="KW-0472">Membrane</keyword>
<proteinExistence type="predicted"/>
<dbReference type="InterPro" id="IPR038731">
    <property type="entry name" value="RgtA/B/C-like"/>
</dbReference>
<feature type="transmembrane region" description="Helical" evidence="8">
    <location>
        <begin position="126"/>
        <end position="146"/>
    </location>
</feature>
<evidence type="ECO:0000313" key="11">
    <source>
        <dbReference type="Proteomes" id="UP000524246"/>
    </source>
</evidence>
<gene>
    <name evidence="10" type="ORF">GYA55_12625</name>
</gene>
<accession>A0A7X9IKS2</accession>
<evidence type="ECO:0000256" key="3">
    <source>
        <dbReference type="ARBA" id="ARBA00022676"/>
    </source>
</evidence>
<evidence type="ECO:0000313" key="10">
    <source>
        <dbReference type="EMBL" id="NMC64000.1"/>
    </source>
</evidence>
<feature type="transmembrane region" description="Helical" evidence="8">
    <location>
        <begin position="296"/>
        <end position="315"/>
    </location>
</feature>
<dbReference type="PANTHER" id="PTHR33908">
    <property type="entry name" value="MANNOSYLTRANSFERASE YKCB-RELATED"/>
    <property type="match status" value="1"/>
</dbReference>
<name>A0A7X9IKS2_9DELT</name>
<evidence type="ECO:0000259" key="9">
    <source>
        <dbReference type="Pfam" id="PF13231"/>
    </source>
</evidence>
<evidence type="ECO:0000256" key="4">
    <source>
        <dbReference type="ARBA" id="ARBA00022679"/>
    </source>
</evidence>
<dbReference type="EMBL" id="JAAZON010000578">
    <property type="protein sequence ID" value="NMC64000.1"/>
    <property type="molecule type" value="Genomic_DNA"/>
</dbReference>
<organism evidence="10 11">
    <name type="scientific">SAR324 cluster bacterium</name>
    <dbReference type="NCBI Taxonomy" id="2024889"/>
    <lineage>
        <taxon>Bacteria</taxon>
        <taxon>Deltaproteobacteria</taxon>
        <taxon>SAR324 cluster</taxon>
    </lineage>
</organism>
<dbReference type="InterPro" id="IPR050297">
    <property type="entry name" value="LipidA_mod_glycosyltrf_83"/>
</dbReference>
<evidence type="ECO:0000256" key="7">
    <source>
        <dbReference type="ARBA" id="ARBA00023136"/>
    </source>
</evidence>
<dbReference type="GO" id="GO:0005886">
    <property type="term" value="C:plasma membrane"/>
    <property type="evidence" value="ECO:0007669"/>
    <property type="project" value="UniProtKB-SubCell"/>
</dbReference>
<keyword evidence="3" id="KW-0328">Glycosyltransferase</keyword>
<keyword evidence="4 10" id="KW-0808">Transferase</keyword>
<dbReference type="PANTHER" id="PTHR33908:SF11">
    <property type="entry name" value="MEMBRANE PROTEIN"/>
    <property type="match status" value="1"/>
</dbReference>
<feature type="transmembrane region" description="Helical" evidence="8">
    <location>
        <begin position="384"/>
        <end position="400"/>
    </location>
</feature>
<feature type="transmembrane region" description="Helical" evidence="8">
    <location>
        <begin position="357"/>
        <end position="377"/>
    </location>
</feature>
<evidence type="ECO:0000256" key="1">
    <source>
        <dbReference type="ARBA" id="ARBA00004651"/>
    </source>
</evidence>
<evidence type="ECO:0000256" key="8">
    <source>
        <dbReference type="SAM" id="Phobius"/>
    </source>
</evidence>
<comment type="caution">
    <text evidence="10">The sequence shown here is derived from an EMBL/GenBank/DDBJ whole genome shotgun (WGS) entry which is preliminary data.</text>
</comment>
<dbReference type="AlphaFoldDB" id="A0A7X9IKS2"/>
<keyword evidence="5 8" id="KW-0812">Transmembrane</keyword>
<feature type="transmembrane region" description="Helical" evidence="8">
    <location>
        <begin position="12"/>
        <end position="31"/>
    </location>
</feature>